<gene>
    <name evidence="2" type="ORF">V5S96_00060</name>
</gene>
<keyword evidence="3" id="KW-1185">Reference proteome</keyword>
<evidence type="ECO:0000256" key="1">
    <source>
        <dbReference type="SAM" id="Phobius"/>
    </source>
</evidence>
<evidence type="ECO:0000313" key="2">
    <source>
        <dbReference type="EMBL" id="MEJ4098766.1"/>
    </source>
</evidence>
<reference evidence="2 3" key="1">
    <citation type="submission" date="2024-02" db="EMBL/GenBank/DDBJ databases">
        <title>Whole genome sequencing and characterization of Corynebacterium isolated from the ocular surface of dry eye disease sufferers.</title>
        <authorList>
            <person name="Naqvi M."/>
        </authorList>
    </citation>
    <scope>NUCLEOTIDE SEQUENCE [LARGE SCALE GENOMIC DNA]</scope>
    <source>
        <strain evidence="2 3">PCRF</strain>
    </source>
</reference>
<evidence type="ECO:0008006" key="4">
    <source>
        <dbReference type="Google" id="ProtNLM"/>
    </source>
</evidence>
<dbReference type="RefSeq" id="WP_337889587.1">
    <property type="nucleotide sequence ID" value="NZ_JBAHVI010000002.1"/>
</dbReference>
<protein>
    <recommendedName>
        <fullName evidence="4">Apolipoprotein N-acyltransferase</fullName>
    </recommendedName>
</protein>
<name>A0ABU8NWY0_9CORY</name>
<dbReference type="Proteomes" id="UP001359781">
    <property type="component" value="Unassembled WGS sequence"/>
</dbReference>
<evidence type="ECO:0000313" key="3">
    <source>
        <dbReference type="Proteomes" id="UP001359781"/>
    </source>
</evidence>
<keyword evidence="1" id="KW-1133">Transmembrane helix</keyword>
<accession>A0ABU8NWY0</accession>
<dbReference type="EMBL" id="JBAHVJ010000001">
    <property type="protein sequence ID" value="MEJ4098766.1"/>
    <property type="molecule type" value="Genomic_DNA"/>
</dbReference>
<proteinExistence type="predicted"/>
<comment type="caution">
    <text evidence="2">The sequence shown here is derived from an EMBL/GenBank/DDBJ whole genome shotgun (WGS) entry which is preliminary data.</text>
</comment>
<sequence length="55" mass="5758">MLWFLGNLAGTLGGFMPGTALGFAAASILCLCYAPFLRHTWLLTGALTALNAAAW</sequence>
<feature type="transmembrane region" description="Helical" evidence="1">
    <location>
        <begin position="12"/>
        <end position="34"/>
    </location>
</feature>
<organism evidence="2 3">
    <name type="scientific">Corynebacterium mastitidis</name>
    <dbReference type="NCBI Taxonomy" id="161890"/>
    <lineage>
        <taxon>Bacteria</taxon>
        <taxon>Bacillati</taxon>
        <taxon>Actinomycetota</taxon>
        <taxon>Actinomycetes</taxon>
        <taxon>Mycobacteriales</taxon>
        <taxon>Corynebacteriaceae</taxon>
        <taxon>Corynebacterium</taxon>
    </lineage>
</organism>
<keyword evidence="1" id="KW-0812">Transmembrane</keyword>
<keyword evidence="1" id="KW-0472">Membrane</keyword>